<name>A0ABD7V3W1_9ACTN</name>
<evidence type="ECO:0000313" key="6">
    <source>
        <dbReference type="Proteomes" id="UP000360750"/>
    </source>
</evidence>
<dbReference type="InterPro" id="IPR000792">
    <property type="entry name" value="Tscrpt_reg_LuxR_C"/>
</dbReference>
<dbReference type="SUPFAM" id="SSF46894">
    <property type="entry name" value="C-terminal effector domain of the bipartite response regulators"/>
    <property type="match status" value="1"/>
</dbReference>
<dbReference type="AlphaFoldDB" id="A0ABD7V3W1"/>
<dbReference type="InterPro" id="IPR029016">
    <property type="entry name" value="GAF-like_dom_sf"/>
</dbReference>
<dbReference type="InterPro" id="IPR016032">
    <property type="entry name" value="Sig_transdc_resp-reg_C-effctor"/>
</dbReference>
<dbReference type="GO" id="GO:0003677">
    <property type="term" value="F:DNA binding"/>
    <property type="evidence" value="ECO:0007669"/>
    <property type="project" value="UniProtKB-KW"/>
</dbReference>
<dbReference type="EMBL" id="CAACYD010000006">
    <property type="protein sequence ID" value="VFA88904.1"/>
    <property type="molecule type" value="Genomic_DNA"/>
</dbReference>
<keyword evidence="2" id="KW-0238">DNA-binding</keyword>
<dbReference type="SUPFAM" id="SSF55781">
    <property type="entry name" value="GAF domain-like"/>
    <property type="match status" value="1"/>
</dbReference>
<dbReference type="InterPro" id="IPR036388">
    <property type="entry name" value="WH-like_DNA-bd_sf"/>
</dbReference>
<dbReference type="GeneID" id="60750458"/>
<feature type="domain" description="HTH luxR-type" evidence="4">
    <location>
        <begin position="200"/>
        <end position="265"/>
    </location>
</feature>
<organism evidence="5 6">
    <name type="scientific">Gordonia paraffinivorans</name>
    <dbReference type="NCBI Taxonomy" id="175628"/>
    <lineage>
        <taxon>Bacteria</taxon>
        <taxon>Bacillati</taxon>
        <taxon>Actinomycetota</taxon>
        <taxon>Actinomycetes</taxon>
        <taxon>Mycobacteriales</taxon>
        <taxon>Gordoniaceae</taxon>
        <taxon>Gordonia</taxon>
    </lineage>
</organism>
<sequence>MPEKVNGIVADAIRRVRTSSGVPLAFAGVVTGPTTLRLQHFVGQHVGALSGLSVDVGHGLGGKVVALNRLLAVDDYLRTPQITHRYNTLIEREGLRAVMAAPVIVDRSPVAVIYGAMHTPTPIGGRMLDALASEARAVEQEIVAARARMEHAAEGENEMRDRMTAAFARLRDLAGTVDDARIAEELEAITRVLIAGEEPAEEPTVELTGREQDVLSLAALGYPNARIAETLGITVHTVKGYMKDAMRKLGASSRLEAVVTARRSGLLP</sequence>
<dbReference type="Proteomes" id="UP000360750">
    <property type="component" value="Unassembled WGS sequence"/>
</dbReference>
<comment type="caution">
    <text evidence="5">The sequence shown here is derived from an EMBL/GenBank/DDBJ whole genome shotgun (WGS) entry which is preliminary data.</text>
</comment>
<keyword evidence="3" id="KW-0804">Transcription</keyword>
<evidence type="ECO:0000313" key="5">
    <source>
        <dbReference type="EMBL" id="VFA88904.1"/>
    </source>
</evidence>
<dbReference type="PROSITE" id="PS50043">
    <property type="entry name" value="HTH_LUXR_2"/>
    <property type="match status" value="1"/>
</dbReference>
<proteinExistence type="predicted"/>
<dbReference type="PANTHER" id="PTHR44688:SF16">
    <property type="entry name" value="DNA-BINDING TRANSCRIPTIONAL ACTIVATOR DEVR_DOSR"/>
    <property type="match status" value="1"/>
</dbReference>
<dbReference type="PANTHER" id="PTHR44688">
    <property type="entry name" value="DNA-BINDING TRANSCRIPTIONAL ACTIVATOR DEVR_DOSR"/>
    <property type="match status" value="1"/>
</dbReference>
<dbReference type="CDD" id="cd06170">
    <property type="entry name" value="LuxR_C_like"/>
    <property type="match status" value="1"/>
</dbReference>
<accession>A0ABD7V3W1</accession>
<dbReference type="SMART" id="SM00421">
    <property type="entry name" value="HTH_LUXR"/>
    <property type="match status" value="1"/>
</dbReference>
<dbReference type="Gene3D" id="1.10.10.10">
    <property type="entry name" value="Winged helix-like DNA-binding domain superfamily/Winged helix DNA-binding domain"/>
    <property type="match status" value="1"/>
</dbReference>
<evidence type="ECO:0000256" key="3">
    <source>
        <dbReference type="ARBA" id="ARBA00023163"/>
    </source>
</evidence>
<evidence type="ECO:0000259" key="4">
    <source>
        <dbReference type="PROSITE" id="PS50043"/>
    </source>
</evidence>
<dbReference type="RefSeq" id="WP_006900302.1">
    <property type="nucleotide sequence ID" value="NZ_CAACYD010000006.1"/>
</dbReference>
<protein>
    <submittedName>
        <fullName evidence="5">Transcriptional regulator NarL</fullName>
    </submittedName>
</protein>
<reference evidence="5 6" key="1">
    <citation type="submission" date="2019-02" db="EMBL/GenBank/DDBJ databases">
        <authorList>
            <consortium name="Pathogen Informatics"/>
        </authorList>
    </citation>
    <scope>NUCLEOTIDE SEQUENCE [LARGE SCALE GENOMIC DNA]</scope>
    <source>
        <strain evidence="5 6">3012STDY6756503</strain>
    </source>
</reference>
<evidence type="ECO:0000256" key="1">
    <source>
        <dbReference type="ARBA" id="ARBA00023015"/>
    </source>
</evidence>
<keyword evidence="1" id="KW-0805">Transcription regulation</keyword>
<gene>
    <name evidence="5" type="ORF">NCTC8139_02460</name>
</gene>
<dbReference type="Gene3D" id="3.30.450.40">
    <property type="match status" value="1"/>
</dbReference>
<evidence type="ECO:0000256" key="2">
    <source>
        <dbReference type="ARBA" id="ARBA00023125"/>
    </source>
</evidence>
<dbReference type="Pfam" id="PF00196">
    <property type="entry name" value="GerE"/>
    <property type="match status" value="1"/>
</dbReference>
<dbReference type="PRINTS" id="PR00038">
    <property type="entry name" value="HTHLUXR"/>
</dbReference>